<name>A0ABT6LEG6_9ACTN</name>
<evidence type="ECO:0000313" key="7">
    <source>
        <dbReference type="Proteomes" id="UP001160499"/>
    </source>
</evidence>
<keyword evidence="7" id="KW-1185">Reference proteome</keyword>
<dbReference type="InterPro" id="IPR017988">
    <property type="entry name" value="Ribosome_inactivat_prot_CS"/>
</dbReference>
<dbReference type="InterPro" id="IPR036041">
    <property type="entry name" value="Ribosome-inact_prot_sf"/>
</dbReference>
<dbReference type="InterPro" id="IPR001574">
    <property type="entry name" value="Ribosome_inactivat_prot"/>
</dbReference>
<keyword evidence="2" id="KW-0800">Toxin</keyword>
<dbReference type="Proteomes" id="UP001160499">
    <property type="component" value="Unassembled WGS sequence"/>
</dbReference>
<organism evidence="6 7">
    <name type="scientific">Streptomyces pseudovenezuelae</name>
    <dbReference type="NCBI Taxonomy" id="67350"/>
    <lineage>
        <taxon>Bacteria</taxon>
        <taxon>Bacillati</taxon>
        <taxon>Actinomycetota</taxon>
        <taxon>Actinomycetes</taxon>
        <taxon>Kitasatosporales</taxon>
        <taxon>Streptomycetaceae</taxon>
        <taxon>Streptomyces</taxon>
        <taxon>Streptomyces aurantiacus group</taxon>
    </lineage>
</organism>
<protein>
    <submittedName>
        <fullName evidence="6">Uncharacterized protein</fullName>
    </submittedName>
</protein>
<evidence type="ECO:0000256" key="2">
    <source>
        <dbReference type="ARBA" id="ARBA00022656"/>
    </source>
</evidence>
<comment type="catalytic activity">
    <reaction evidence="1">
        <text>Endohydrolysis of the N-glycosidic bond at one specific adenosine on the 28S rRNA.</text>
        <dbReference type="EC" id="3.2.2.22"/>
    </reaction>
</comment>
<dbReference type="RefSeq" id="WP_280875752.1">
    <property type="nucleotide sequence ID" value="NZ_JARXVH010000003.1"/>
</dbReference>
<dbReference type="PROSITE" id="PS00275">
    <property type="entry name" value="SHIGA_RICIN"/>
    <property type="match status" value="1"/>
</dbReference>
<dbReference type="InterPro" id="IPR017989">
    <property type="entry name" value="Ribosome_inactivat_1/2"/>
</dbReference>
<dbReference type="InterPro" id="IPR016138">
    <property type="entry name" value="Ribosome_inactivat_prot_sub1"/>
</dbReference>
<sequence>MGSSSRQVIIVDNTAVNSFADIVVTSGGNTVHLLIRLSDLYVTGWYYEAEKEHYWPLASENAPTRPGAEPHSEWMGAENYDRLSNLGNISLASLQIGHHSLCQAVHDLRNPESAGTQGVARALLRMIFAVSEGSRYSWISGGLYNALNNGQDFTVTNTGTELVRNWSNISNVLVDHVNHPNSTASTSTTSFGTINTAAAAAKLLLTALNQGSDPNPHDEL</sequence>
<dbReference type="Pfam" id="PF00161">
    <property type="entry name" value="RIP"/>
    <property type="match status" value="1"/>
</dbReference>
<reference evidence="6 7" key="1">
    <citation type="submission" date="2023-04" db="EMBL/GenBank/DDBJ databases">
        <title>Forest soil microbial communities from Buena Vista Peninsula, Colon Province, Panama.</title>
        <authorList>
            <person name="Bouskill N."/>
        </authorList>
    </citation>
    <scope>NUCLEOTIDE SEQUENCE [LARGE SCALE GENOMIC DNA]</scope>
    <source>
        <strain evidence="6 7">GGS1</strain>
    </source>
</reference>
<keyword evidence="3" id="KW-0378">Hydrolase</keyword>
<dbReference type="EMBL" id="JARXVH010000003">
    <property type="protein sequence ID" value="MDH6214716.1"/>
    <property type="molecule type" value="Genomic_DNA"/>
</dbReference>
<proteinExistence type="predicted"/>
<evidence type="ECO:0000256" key="3">
    <source>
        <dbReference type="ARBA" id="ARBA00022801"/>
    </source>
</evidence>
<accession>A0ABT6LEG6</accession>
<keyword evidence="5" id="KW-0652">Protein synthesis inhibitor</keyword>
<evidence type="ECO:0000256" key="1">
    <source>
        <dbReference type="ARBA" id="ARBA00000237"/>
    </source>
</evidence>
<evidence type="ECO:0000256" key="4">
    <source>
        <dbReference type="ARBA" id="ARBA00022821"/>
    </source>
</evidence>
<dbReference type="PANTHER" id="PTHR33453">
    <property type="match status" value="1"/>
</dbReference>
<dbReference type="PRINTS" id="PR00396">
    <property type="entry name" value="SHIGARICIN"/>
</dbReference>
<evidence type="ECO:0000313" key="6">
    <source>
        <dbReference type="EMBL" id="MDH6214716.1"/>
    </source>
</evidence>
<dbReference type="Gene3D" id="3.40.420.10">
    <property type="entry name" value="Ricin (A subunit), domain 1"/>
    <property type="match status" value="1"/>
</dbReference>
<dbReference type="SUPFAM" id="SSF56371">
    <property type="entry name" value="Ribosome inactivating proteins (RIP)"/>
    <property type="match status" value="1"/>
</dbReference>
<evidence type="ECO:0000256" key="5">
    <source>
        <dbReference type="ARBA" id="ARBA00023193"/>
    </source>
</evidence>
<dbReference type="PANTHER" id="PTHR33453:SF9">
    <property type="entry name" value="ALBUMIN B-32"/>
    <property type="match status" value="1"/>
</dbReference>
<keyword evidence="4" id="KW-0611">Plant defense</keyword>
<comment type="caution">
    <text evidence="6">The sequence shown here is derived from an EMBL/GenBank/DDBJ whole genome shotgun (WGS) entry which is preliminary data.</text>
</comment>
<gene>
    <name evidence="6" type="ORF">M2283_001999</name>
</gene>